<dbReference type="PANTHER" id="PTHR35895:SF3">
    <property type="entry name" value="PRE-RRNA PROCESSING PROTEIN"/>
    <property type="match status" value="1"/>
</dbReference>
<dbReference type="GO" id="GO:0000329">
    <property type="term" value="C:fungal-type vacuole membrane"/>
    <property type="evidence" value="ECO:0007669"/>
    <property type="project" value="InterPro"/>
</dbReference>
<evidence type="ECO:0000259" key="3">
    <source>
        <dbReference type="Pfam" id="PF22786"/>
    </source>
</evidence>
<name>A0A6A6GZM3_VIRVR</name>
<evidence type="ECO:0000259" key="4">
    <source>
        <dbReference type="Pfam" id="PF26150"/>
    </source>
</evidence>
<dbReference type="Pfam" id="PF26150">
    <property type="entry name" value="LEA-2_4"/>
    <property type="match status" value="1"/>
</dbReference>
<feature type="compositionally biased region" description="Acidic residues" evidence="1">
    <location>
        <begin position="719"/>
        <end position="730"/>
    </location>
</feature>
<reference evidence="5" key="1">
    <citation type="journal article" date="2020" name="Stud. Mycol.">
        <title>101 Dothideomycetes genomes: a test case for predicting lifestyles and emergence of pathogens.</title>
        <authorList>
            <person name="Haridas S."/>
            <person name="Albert R."/>
            <person name="Binder M."/>
            <person name="Bloem J."/>
            <person name="Labutti K."/>
            <person name="Salamov A."/>
            <person name="Andreopoulos B."/>
            <person name="Baker S."/>
            <person name="Barry K."/>
            <person name="Bills G."/>
            <person name="Bluhm B."/>
            <person name="Cannon C."/>
            <person name="Castanera R."/>
            <person name="Culley D."/>
            <person name="Daum C."/>
            <person name="Ezra D."/>
            <person name="Gonzalez J."/>
            <person name="Henrissat B."/>
            <person name="Kuo A."/>
            <person name="Liang C."/>
            <person name="Lipzen A."/>
            <person name="Lutzoni F."/>
            <person name="Magnuson J."/>
            <person name="Mondo S."/>
            <person name="Nolan M."/>
            <person name="Ohm R."/>
            <person name="Pangilinan J."/>
            <person name="Park H.-J."/>
            <person name="Ramirez L."/>
            <person name="Alfaro M."/>
            <person name="Sun H."/>
            <person name="Tritt A."/>
            <person name="Yoshinaga Y."/>
            <person name="Zwiers L.-H."/>
            <person name="Turgeon B."/>
            <person name="Goodwin S."/>
            <person name="Spatafora J."/>
            <person name="Crous P."/>
            <person name="Grigoriev I."/>
        </authorList>
    </citation>
    <scope>NUCLEOTIDE SEQUENCE</scope>
    <source>
        <strain evidence="5">Tuck. ex Michener</strain>
    </source>
</reference>
<evidence type="ECO:0000313" key="5">
    <source>
        <dbReference type="EMBL" id="KAF2231274.1"/>
    </source>
</evidence>
<evidence type="ECO:0008006" key="7">
    <source>
        <dbReference type="Google" id="ProtNLM"/>
    </source>
</evidence>
<feature type="transmembrane region" description="Helical" evidence="2">
    <location>
        <begin position="68"/>
        <end position="88"/>
    </location>
</feature>
<feature type="region of interest" description="Disordered" evidence="1">
    <location>
        <begin position="1"/>
        <end position="42"/>
    </location>
</feature>
<feature type="domain" description="Tag1-like fourth Ig-like" evidence="4">
    <location>
        <begin position="582"/>
        <end position="693"/>
    </location>
</feature>
<dbReference type="InterPro" id="IPR059065">
    <property type="entry name" value="Ig_Tag1-like_4th"/>
</dbReference>
<feature type="compositionally biased region" description="Basic and acidic residues" evidence="1">
    <location>
        <begin position="1"/>
        <end position="24"/>
    </location>
</feature>
<evidence type="ECO:0000256" key="1">
    <source>
        <dbReference type="SAM" id="MobiDB-lite"/>
    </source>
</evidence>
<proteinExistence type="predicted"/>
<protein>
    <recommendedName>
        <fullName evidence="7">Pre-rRNA processing protein</fullName>
    </recommendedName>
</protein>
<feature type="domain" description="Tag1 C-terminal" evidence="3">
    <location>
        <begin position="454"/>
        <end position="567"/>
    </location>
</feature>
<dbReference type="Pfam" id="PF22786">
    <property type="entry name" value="Tag1_C"/>
    <property type="match status" value="1"/>
</dbReference>
<keyword evidence="2" id="KW-1133">Transmembrane helix</keyword>
<evidence type="ECO:0000256" key="2">
    <source>
        <dbReference type="SAM" id="Phobius"/>
    </source>
</evidence>
<dbReference type="OrthoDB" id="5596576at2759"/>
<dbReference type="Pfam" id="PF26174">
    <property type="entry name" value="LEA-2_1"/>
    <property type="match status" value="1"/>
</dbReference>
<dbReference type="Proteomes" id="UP000800092">
    <property type="component" value="Unassembled WGS sequence"/>
</dbReference>
<dbReference type="AlphaFoldDB" id="A0A6A6GZM3"/>
<keyword evidence="2" id="KW-0812">Transmembrane</keyword>
<dbReference type="InterPro" id="IPR055011">
    <property type="entry name" value="Tag1_C"/>
</dbReference>
<dbReference type="PANTHER" id="PTHR35895">
    <property type="entry name" value="CHROMOSOME 16, WHOLE GENOME SHOTGUN SEQUENCE"/>
    <property type="match status" value="1"/>
</dbReference>
<keyword evidence="2" id="KW-0472">Membrane</keyword>
<dbReference type="InterPro" id="IPR046368">
    <property type="entry name" value="Tag1"/>
</dbReference>
<dbReference type="EMBL" id="ML991829">
    <property type="protein sequence ID" value="KAF2231274.1"/>
    <property type="molecule type" value="Genomic_DNA"/>
</dbReference>
<feature type="compositionally biased region" description="Polar residues" evidence="1">
    <location>
        <begin position="29"/>
        <end position="42"/>
    </location>
</feature>
<sequence>MDNRTGRNTNRADETAPLLARDRTPSPNPDQHNGSPHSPAASSLLRTLTDFNDGTPTKGKPKRRWPSIVALTILCVVIILIIVLGFVVPSVVKKYAMQAMVFEPSSVSVESFTASGVQARVKGVFGMDARRVKKKSVRDIGRFATAIAMKVESGPAEVEVSVPEYGNLYLGKAKVPSIKVDVRDGHHTAIDKSIRLEPGDFTVVRQLASDWIGGRLDQLWVQGKAAIPLKAGIFNFGTHQVSLRQVIQSSDLPSMPGYQINGISIHEVELPSYQQGMAADVSVTVKNDYPVHFTIPPMGFGILVDGCTPSDPYIMIADATTDAVEIKPKRDLHLNLTGVVRQLPDAFTTQCPNQSKSPMDLLLGNYIHGEDANIYVRGSDSPSMDTPEWVTDIIKGITVPIPFPSRDLGSLIRNFSLTNTHFGLPDPTAEPNTPESQPKISATIKAIVNVPEEMNFNINVSRVRADAEVYFHDKKLGHLDLHKWQRANSTRIEADKKQAAGLLVESIVEKAPLNVTDDDLFTEVVQSILFGKKVLKLKVKALVDVGIDTALGDLAVRKIPAQGEVPLKPIRRGGIGALGLQVGNLSIMDTTADTLTLAALVNFTNPTNYSAHVPYVDIHINNNGTKLGHAFAKDVDVVPGRNRNVVIQAKWEPSVSGDAGKAQGRELLSQYISGYNTTLTLKTHSGTIPTQPALGKALERFELEIPTPRLRGPKRPNDGDGDGDDGDDDDDRRPHFIEDATVLSSLLDFAMSSLLEQIG</sequence>
<organism evidence="5 6">
    <name type="scientific">Viridothelium virens</name>
    <name type="common">Speckled blister lichen</name>
    <name type="synonym">Trypethelium virens</name>
    <dbReference type="NCBI Taxonomy" id="1048519"/>
    <lineage>
        <taxon>Eukaryota</taxon>
        <taxon>Fungi</taxon>
        <taxon>Dikarya</taxon>
        <taxon>Ascomycota</taxon>
        <taxon>Pezizomycotina</taxon>
        <taxon>Dothideomycetes</taxon>
        <taxon>Dothideomycetes incertae sedis</taxon>
        <taxon>Trypetheliales</taxon>
        <taxon>Trypetheliaceae</taxon>
        <taxon>Viridothelium</taxon>
    </lineage>
</organism>
<keyword evidence="6" id="KW-1185">Reference proteome</keyword>
<accession>A0A6A6GZM3</accession>
<gene>
    <name evidence="5" type="ORF">EV356DRAFT_299383</name>
</gene>
<evidence type="ECO:0000313" key="6">
    <source>
        <dbReference type="Proteomes" id="UP000800092"/>
    </source>
</evidence>
<feature type="region of interest" description="Disordered" evidence="1">
    <location>
        <begin position="705"/>
        <end position="734"/>
    </location>
</feature>